<dbReference type="RefSeq" id="WP_130414866.1">
    <property type="nucleotide sequence ID" value="NZ_SGWX01000001.1"/>
</dbReference>
<protein>
    <submittedName>
        <fullName evidence="1">Glycosyltransferase involved in cell wall biosynthesis</fullName>
    </submittedName>
</protein>
<organism evidence="1 2">
    <name type="scientific">Xylanimonas ulmi</name>
    <dbReference type="NCBI Taxonomy" id="228973"/>
    <lineage>
        <taxon>Bacteria</taxon>
        <taxon>Bacillati</taxon>
        <taxon>Actinomycetota</taxon>
        <taxon>Actinomycetes</taxon>
        <taxon>Micrococcales</taxon>
        <taxon>Promicromonosporaceae</taxon>
        <taxon>Xylanimonas</taxon>
    </lineage>
</organism>
<dbReference type="PANTHER" id="PTHR12526">
    <property type="entry name" value="GLYCOSYLTRANSFERASE"/>
    <property type="match status" value="1"/>
</dbReference>
<comment type="caution">
    <text evidence="1">The sequence shown here is derived from an EMBL/GenBank/DDBJ whole genome shotgun (WGS) entry which is preliminary data.</text>
</comment>
<sequence>MGTGQDRPAGGLRVLVIPSTVFFPPYPEELPRYRDAGVEPRAWINEVSADLTFLDQRLATNPPRWLRALYRPLPMWAVQVAEAYRVGHRYDVVFCWSVADVALVLAAALKLTFRRLPVVALFTRVSEAKKAALLRRVHTHLTSIILPPVTQREFAVERLGVPAEKLVDLPWTVDTEFWSDRDDLPHEPATVCAAGGEMRDYATLVRAMDGLDIPCHIAGSLDTSSREWWRDDVSGQRDALPPNVTLGPMDKVSLRALYARARVVVVPLRHTDSDNGITCMDEAWSMGKPVVVSQVAGQRDAFVGGTHGQWTPVGDVQALREAIVALWNDPARAEAMGAAGRALVTESFDHRVFADGVTAVLSDAARLTRRRRRARGRGAARSAR</sequence>
<reference evidence="1 2" key="1">
    <citation type="submission" date="2019-02" db="EMBL/GenBank/DDBJ databases">
        <title>Sequencing the genomes of 1000 actinobacteria strains.</title>
        <authorList>
            <person name="Klenk H.-P."/>
        </authorList>
    </citation>
    <scope>NUCLEOTIDE SEQUENCE [LARGE SCALE GENOMIC DNA]</scope>
    <source>
        <strain evidence="1 2">DSM 16932</strain>
    </source>
</reference>
<evidence type="ECO:0000313" key="2">
    <source>
        <dbReference type="Proteomes" id="UP000293852"/>
    </source>
</evidence>
<name>A0A4Q7M1X6_9MICO</name>
<dbReference type="Pfam" id="PF13692">
    <property type="entry name" value="Glyco_trans_1_4"/>
    <property type="match status" value="1"/>
</dbReference>
<dbReference type="CDD" id="cd03801">
    <property type="entry name" value="GT4_PimA-like"/>
    <property type="match status" value="1"/>
</dbReference>
<keyword evidence="1" id="KW-0808">Transferase</keyword>
<evidence type="ECO:0000313" key="1">
    <source>
        <dbReference type="EMBL" id="RZS61856.1"/>
    </source>
</evidence>
<dbReference type="OrthoDB" id="5116476at2"/>
<keyword evidence="2" id="KW-1185">Reference proteome</keyword>
<dbReference type="EMBL" id="SGWX01000001">
    <property type="protein sequence ID" value="RZS61856.1"/>
    <property type="molecule type" value="Genomic_DNA"/>
</dbReference>
<dbReference type="PANTHER" id="PTHR12526:SF590">
    <property type="entry name" value="ALPHA-MALTOSE-1-PHOSPHATE SYNTHASE"/>
    <property type="match status" value="1"/>
</dbReference>
<dbReference type="SUPFAM" id="SSF53756">
    <property type="entry name" value="UDP-Glycosyltransferase/glycogen phosphorylase"/>
    <property type="match status" value="1"/>
</dbReference>
<dbReference type="GO" id="GO:0016757">
    <property type="term" value="F:glycosyltransferase activity"/>
    <property type="evidence" value="ECO:0007669"/>
    <property type="project" value="TreeGrafter"/>
</dbReference>
<gene>
    <name evidence="1" type="ORF">EV386_2168</name>
</gene>
<dbReference type="AlphaFoldDB" id="A0A4Q7M1X6"/>
<dbReference type="Gene3D" id="3.40.50.2000">
    <property type="entry name" value="Glycogen Phosphorylase B"/>
    <property type="match status" value="2"/>
</dbReference>
<dbReference type="Proteomes" id="UP000293852">
    <property type="component" value="Unassembled WGS sequence"/>
</dbReference>
<proteinExistence type="predicted"/>
<accession>A0A4Q7M1X6</accession>